<comment type="caution">
    <text evidence="5">The sequence shown here is derived from an EMBL/GenBank/DDBJ whole genome shotgun (WGS) entry which is preliminary data.</text>
</comment>
<dbReference type="Pfam" id="PF03534">
    <property type="entry name" value="SpvB"/>
    <property type="match status" value="1"/>
</dbReference>
<keyword evidence="2" id="KW-0964">Secreted</keyword>
<dbReference type="InterPro" id="IPR050708">
    <property type="entry name" value="T6SS_VgrG/RHS"/>
</dbReference>
<dbReference type="SUPFAM" id="SSF49265">
    <property type="entry name" value="Fibronectin type III"/>
    <property type="match status" value="2"/>
</dbReference>
<dbReference type="InterPro" id="IPR036116">
    <property type="entry name" value="FN3_sf"/>
</dbReference>
<dbReference type="SUPFAM" id="SSF69318">
    <property type="entry name" value="Integrin alpha N-terminal domain"/>
    <property type="match status" value="2"/>
</dbReference>
<dbReference type="RefSeq" id="WP_265721967.1">
    <property type="nucleotide sequence ID" value="NZ_JAPIVK010000016.1"/>
</dbReference>
<dbReference type="Gene3D" id="2.130.10.10">
    <property type="entry name" value="YVTN repeat-like/Quinoprotein amine dehydrogenase"/>
    <property type="match status" value="1"/>
</dbReference>
<dbReference type="CDD" id="cd00063">
    <property type="entry name" value="FN3"/>
    <property type="match status" value="1"/>
</dbReference>
<dbReference type="Gene3D" id="2.180.10.10">
    <property type="entry name" value="RHS repeat-associated core"/>
    <property type="match status" value="1"/>
</dbReference>
<dbReference type="InterPro" id="IPR002372">
    <property type="entry name" value="PQQ_rpt_dom"/>
</dbReference>
<dbReference type="InterPro" id="IPR011047">
    <property type="entry name" value="Quinoprotein_ADH-like_sf"/>
</dbReference>
<protein>
    <submittedName>
        <fullName evidence="5">PQQ-binding-like beta-propeller repeat protein</fullName>
    </submittedName>
</protein>
<evidence type="ECO:0000313" key="5">
    <source>
        <dbReference type="EMBL" id="MFD2311378.1"/>
    </source>
</evidence>
<dbReference type="InterPro" id="IPR003284">
    <property type="entry name" value="Sal_SpvB"/>
</dbReference>
<dbReference type="InterPro" id="IPR015943">
    <property type="entry name" value="WD40/YVTN_repeat-like_dom_sf"/>
</dbReference>
<gene>
    <name evidence="5" type="ORF">ACFSKX_13210</name>
</gene>
<name>A0ABW5ECR0_9GAMM</name>
<dbReference type="InterPro" id="IPR028994">
    <property type="entry name" value="Integrin_alpha_N"/>
</dbReference>
<evidence type="ECO:0000256" key="1">
    <source>
        <dbReference type="ARBA" id="ARBA00004613"/>
    </source>
</evidence>
<comment type="subcellular location">
    <subcellularLocation>
        <location evidence="1">Secreted</location>
    </subcellularLocation>
</comment>
<dbReference type="Pfam" id="PF13360">
    <property type="entry name" value="PQQ_2"/>
    <property type="match status" value="1"/>
</dbReference>
<dbReference type="SMART" id="SM00564">
    <property type="entry name" value="PQQ"/>
    <property type="match status" value="4"/>
</dbReference>
<reference evidence="6" key="1">
    <citation type="journal article" date="2019" name="Int. J. Syst. Evol. Microbiol.">
        <title>The Global Catalogue of Microorganisms (GCM) 10K type strain sequencing project: providing services to taxonomists for standard genome sequencing and annotation.</title>
        <authorList>
            <consortium name="The Broad Institute Genomics Platform"/>
            <consortium name="The Broad Institute Genome Sequencing Center for Infectious Disease"/>
            <person name="Wu L."/>
            <person name="Ma J."/>
        </authorList>
    </citation>
    <scope>NUCLEOTIDE SEQUENCE [LARGE SCALE GENOMIC DNA]</scope>
    <source>
        <strain evidence="6">KCTC 12848</strain>
    </source>
</reference>
<dbReference type="PANTHER" id="PTHR32305">
    <property type="match status" value="1"/>
</dbReference>
<dbReference type="NCBIfam" id="TIGR03696">
    <property type="entry name" value="Rhs_assc_core"/>
    <property type="match status" value="1"/>
</dbReference>
<dbReference type="PROSITE" id="PS50853">
    <property type="entry name" value="FN3"/>
    <property type="match status" value="1"/>
</dbReference>
<dbReference type="Proteomes" id="UP001597425">
    <property type="component" value="Unassembled WGS sequence"/>
</dbReference>
<dbReference type="PANTHER" id="PTHR32305:SF15">
    <property type="entry name" value="PROTEIN RHSA-RELATED"/>
    <property type="match status" value="1"/>
</dbReference>
<feature type="domain" description="Fibronectin type-III" evidence="4">
    <location>
        <begin position="575"/>
        <end position="673"/>
    </location>
</feature>
<dbReference type="Gene3D" id="2.60.40.10">
    <property type="entry name" value="Immunoglobulins"/>
    <property type="match status" value="4"/>
</dbReference>
<dbReference type="Pfam" id="PF17957">
    <property type="entry name" value="Big_7"/>
    <property type="match status" value="1"/>
</dbReference>
<dbReference type="EMBL" id="JBHUJD010000016">
    <property type="protein sequence ID" value="MFD2311378.1"/>
    <property type="molecule type" value="Genomic_DNA"/>
</dbReference>
<dbReference type="InterPro" id="IPR003961">
    <property type="entry name" value="FN3_dom"/>
</dbReference>
<accession>A0ABW5ECR0</accession>
<sequence>MMKAYGREASNPIKKNRMSLISSFKTTVIRSVFLIFIFGMPAICSSADGNGVIDVPSRSSTGRFDIKFSHYGPPGASYKVEVYRNGEHVERISHSTLLNYVPVKEHLADGYYPYTVGQTGNWRFQYCTYDAPPPDPDPDPGPCWPGDPICPDPLFMETMSYGWQCQSTHSDSVVVSKPIEKPKFDTPIPSEKDAADGRYSISWNRPSTTTKFKLQEKVDSTGTFKNVTLAKKDATSYTPPKKSRGHTYFYRLKACNNLQCSNGWTHAAVKVLKNEEPSIAWIESPHGGTFRPDELPTMYVKATDLNGIRSVYFYRDNGSDSGRYSLGKATPDNGRCSGCFRSNWTSSPQGEGIKIWAEAKDNLGAVALSSEAKVDVLANAAPSGWLTSPPDSVDQYESVTLTAEASDSDGSVSSVEFLLDDATLGVDDTAPYQIPWTPEDAGSFQLKVRVTDNEGLDHPSREYPVTVVALERPDPPAGLNIDGSSRPVPDNTTGNYTVEWETETNADTYALEQLRVGIDEDFQPVELADEEVPGQYFPNQAAGSYRYLAYACNRAGCSDPSDEIAIDVVKEAPKSPEDLSATAVPQSEALTGEYRLEWKSIEEGPLPDYYELWEKVGGPESSNNWENLEPNDSNTRFLIPSKEPGTYSYYVKACNAFDCSESSEVLTITVLPPRLLAAALACDGTCISLSGHGFDPNTSLTLTAVHDPSVKQTFSTGDFDLLSSTEMQIPIQLDGELYDALFELGVRATVVNPNGARGGITVYGNRATEIIGETQSAPALASDGTLYVGAGEKLYALDANDGSVKPAWPFTAGGVIKASPRVDGVDGTVYVGSLDHSLYAVTPDAIQKWRLETGGEIVSSAVLDEDRVLYFGSMDGVLYAVNAPNGSVKWTFPANGGIAKSPVLAGDNTLYFTTVEDSQVYAIPRGVEGPGKLVWESVDDSLIWKEIGEWQPGPSQKSEFLSIARLYRGLLQPPLPFSKKVLTFWTYQLIGGSSKVDIAEAFLESDTGRTNFSPNQGNGAFIDALYERMLPGQDQLQLTWGGVAYSRAMLLDMLQSDYSRAQIAVLFTQSLEYTAATSALLGHGFDYLYDQDYSWAVTERDEGKEYTRDCDADGLPDWWEILYFSHTDYDGEADPDGDDTTNEEAFEGKTSPCAAGCYNGIGDEPPAPADAPYLDPLELKMSSETGSLPGEFRVNEAGAATYSIPLSLPVGTGGVAPDLALEYSSQGGNGILGQGWNLKGLSAISRCRKTLGQDGESAPITWGADDRFCLDGQRLLLVGGGNYGDPGSQYRTEVDSYLLVTARGGTAGKPGYFTVERKDGSISYYGRGNKSRQTVAGSGTLNWAVSRYEDSAGNGIEFVYAKNGGHRIREIRYAYGDGNTPGAKVAFDYEGRTDKVRGYLAGALLATDKRMTEIEVHGDNNMLLRRYEFDYLESDHDYLSRIERIRECAGGECRPDTIFEWRLPAIHFTPDYTTSVQLSSQRDRAAISPRPVDINGDGRLDLIWQEPDWYEDGSGKIAFQIWKYVLATDDGFGPEEVAFQDGANVRNPYRWEMLDHNADGRADLAVYIKGEERWKIFRSSVGTDDWFFTYPFGGDGDDTPITDENTRFVDINSDGLADAVYSDGYRLLKRDIDQPENQSDIYHFGEEHTWQIEGLESWGEIDETYESVSQYLNPDIAGDFDGDGRIDLVLMDTKQVWEQVGLGLELGEQHTRAYVVKVEGDRLVAGEKLLDFVQAEGFDGKNRETDASPYDRHRDLEQKLLSSDINSDGLADLLLANDDSYRYKLSTGMGFAPHVPLGDFPEDVHFNWFDYEGDGDADLAWRREDENGVYDRVMVRRWQSHSQEFSSEEIALTLKKTRKGGQDIFVDMNGDGSTDYLEFHNDTLYIYHSPDRRVAPNVIEGITNGLGAETRIEYDSTVSSGHYARLGIQGVGGDGCWQTEDANTFSTGTENWCQQYQMEDGHAFYTELNRNWSGSHSLGKTGPVLEQLGAQFLVTRVESSAPAANDEPGDVDYDARSAISYFYGRALLQAGGRGLLGFHEIRTVDEQSGIETTTSYRQDYPFQGRPLRTEVRSQDGMLLSEAENTWQLQGWKSTWPDSVQEGTAALGPLKPYIAESVEKAYELESNGQREGDLLKTVTTTTEQDAHGNPTSIVVTTEAANGDTFETETVNEYVVGGGARSVTFNNPEHGFNGYPELGRILSTTVTHRRTEGGESDSAIRKSGFSYYDNGNEAGLLKEEIVEPGDERLRLATRYEYDRFGNKVLAEQSAANEETRLQRWIYDVTGRFIEREENSYGQTTSRVLERDNYGQPTLVEDIAGVQTTFSYDPFGRQVLEYSATGAHKIGLFGSAGSQCPSGAIYQRTERKGGGSEVITCFDSLAREVRVATLAFDGGWNYVDTEYDSRGKIKHKSEPYKAGGSNYWQTQYYDRMGRVIGTDLPGVDGTNGTDFDIAVQYDGYASITTNPAGQVHREVKNAVDEKIRVRDNLGNIQEFKHDAQGNLRFVINKGDGSRNLRTEMDYDLRGRKIYMSDPDKGEWHYKYNAYGDLVEQIDAKEQRVINNYDRLGRLEERIDVDESGNTVETTLWGYNNEAVADAYGTPPGALREVMELESGFIKLHSYDSYGRPTETVTSLSDGDDHYELTNYDDYSRPFQVFDAGGDGSWESSAVQYEYKFGYLEQVIDAEQVNLASGEQFYTVLNMDARGNVTKYVNGNGVTTEKTYDPATGRLLGQSAHVLGAAEIQSLAYHWDDLGNLEYREDNSGDKKLQEDFTYDDLNRLESATVSGRETQSVKYDGLGNIIHKSDVGDYYYGSDCREAAGPHAVCETSDGVSYEYDANGNMVSDSSGRSLKYTTFDKPSEISKDGHKTEFQYGPDRKRYLRIDTDGNGQVTETRYIGSVEKVTRNGVTEIKRYLPGGALVTVSGGERESQYLHKDHLGSLDVITNGDGQIARDDNNRQLVFSFDAWGQRRNALDWSELLSGALVGFDASITTRGFTGHEMLDQVGLIHMNGRIYDPRLAKFLQADPFVQEPGYSQSHNRYAYVWNNPLNATDPSGYFVGFTLIATIALAAAETTVVWYVAGGIMAAAGFMDALAQGATASQALQGGLIAGVSAAAFAGIGEYLSGGFEGSFAAGLSGEGFALKLGLHGLAGGVMSELQGGKFGHGFAAAGLTALGTSFNNSNHIGGEGFSMGRVAIGSVIGGTASKVSGGKFANGAATGAFSQALNNEMSEQRNYEASQKKHELTPQERAEAVEALREHAVDIAKRIRNKDQSVWDELLVDSNSNLEKIKAGVSLQGVGTKALSAEVSADMQDLAVVPLEIGKKLVASKGNWAKALGAVAVERVYNSSKFSVSTFIACPEGACEGTLYFKMTL</sequence>
<keyword evidence="3" id="KW-0843">Virulence</keyword>
<evidence type="ECO:0000259" key="4">
    <source>
        <dbReference type="PROSITE" id="PS50853"/>
    </source>
</evidence>
<organism evidence="5 6">
    <name type="scientific">Microbulbifer halophilus</name>
    <dbReference type="NCBI Taxonomy" id="453963"/>
    <lineage>
        <taxon>Bacteria</taxon>
        <taxon>Pseudomonadati</taxon>
        <taxon>Pseudomonadota</taxon>
        <taxon>Gammaproteobacteria</taxon>
        <taxon>Cellvibrionales</taxon>
        <taxon>Microbulbiferaceae</taxon>
        <taxon>Microbulbifer</taxon>
    </lineage>
</organism>
<dbReference type="InterPro" id="IPR022385">
    <property type="entry name" value="Rhs_assc_core"/>
</dbReference>
<dbReference type="InterPro" id="IPR013783">
    <property type="entry name" value="Ig-like_fold"/>
</dbReference>
<evidence type="ECO:0000313" key="6">
    <source>
        <dbReference type="Proteomes" id="UP001597425"/>
    </source>
</evidence>
<keyword evidence="6" id="KW-1185">Reference proteome</keyword>
<dbReference type="InterPro" id="IPR018391">
    <property type="entry name" value="PQQ_b-propeller_rpt"/>
</dbReference>
<proteinExistence type="predicted"/>
<evidence type="ECO:0000256" key="3">
    <source>
        <dbReference type="ARBA" id="ARBA00023026"/>
    </source>
</evidence>
<dbReference type="SUPFAM" id="SSF50998">
    <property type="entry name" value="Quinoprotein alcohol dehydrogenase-like"/>
    <property type="match status" value="1"/>
</dbReference>
<evidence type="ECO:0000256" key="2">
    <source>
        <dbReference type="ARBA" id="ARBA00022525"/>
    </source>
</evidence>